<dbReference type="STRING" id="1435349.PW52_03510"/>
<dbReference type="PROSITE" id="PS51762">
    <property type="entry name" value="GH16_2"/>
    <property type="match status" value="1"/>
</dbReference>
<dbReference type="Pfam" id="PF00722">
    <property type="entry name" value="Glyco_hydro_16"/>
    <property type="match status" value="1"/>
</dbReference>
<reference evidence="3 4" key="1">
    <citation type="submission" date="2014-11" db="EMBL/GenBank/DDBJ databases">
        <title>Tamlana sedimentorum sp. nov., isolated from shallow sand sediments of the Sea of Japan.</title>
        <authorList>
            <person name="Romanenko L.A."/>
        </authorList>
    </citation>
    <scope>NUCLEOTIDE SEQUENCE [LARGE SCALE GENOMIC DNA]</scope>
    <source>
        <strain evidence="3 4">JCM 19808</strain>
    </source>
</reference>
<dbReference type="Proteomes" id="UP000032578">
    <property type="component" value="Unassembled WGS sequence"/>
</dbReference>
<dbReference type="PATRIC" id="fig|1435349.4.peg.1406"/>
<proteinExistence type="inferred from homology"/>
<comment type="similarity">
    <text evidence="1">Belongs to the glycosyl hydrolase 16 family.</text>
</comment>
<dbReference type="GO" id="GO:0005975">
    <property type="term" value="P:carbohydrate metabolic process"/>
    <property type="evidence" value="ECO:0007669"/>
    <property type="project" value="InterPro"/>
</dbReference>
<dbReference type="GO" id="GO:0004553">
    <property type="term" value="F:hydrolase activity, hydrolyzing O-glycosyl compounds"/>
    <property type="evidence" value="ECO:0007669"/>
    <property type="project" value="InterPro"/>
</dbReference>
<dbReference type="InterPro" id="IPR013320">
    <property type="entry name" value="ConA-like_dom_sf"/>
</dbReference>
<comment type="caution">
    <text evidence="3">The sequence shown here is derived from an EMBL/GenBank/DDBJ whole genome shotgun (WGS) entry which is preliminary data.</text>
</comment>
<dbReference type="PANTHER" id="PTHR10963:SF55">
    <property type="entry name" value="GLYCOSIDE HYDROLASE FAMILY 16 PROTEIN"/>
    <property type="match status" value="1"/>
</dbReference>
<dbReference type="InterPro" id="IPR000757">
    <property type="entry name" value="Beta-glucanase-like"/>
</dbReference>
<gene>
    <name evidence="3" type="ORF">PW52_03510</name>
</gene>
<dbReference type="InterPro" id="IPR050546">
    <property type="entry name" value="Glycosyl_Hydrlase_16"/>
</dbReference>
<sequence length="258" mass="29658">MKPSLVIVLFLSIFSYKGQDTELLWEENFDGNTLNESVWNFELGNGCPNICGWGNNELQEYTKTNHKVENGLLTITAKHEDSVYSSTRITTKNKFQFKYGKIEARAKLPVGKGLWPAFWMLGSNIDKVGWPKCGEIDILEYVGKEPHKIFNSLHTRDSHGNTVNTKKTKIESIEEGFHVYSANWTETKIEFFVDNKLLYTFAPDELENDNIWPFNQSFYVILNLAIGGNFGGPEVDDSIFPQEFVIDYIKVFKHKYSD</sequence>
<dbReference type="AlphaFoldDB" id="A0A0D7WC55"/>
<dbReference type="RefSeq" id="WP_044631534.1">
    <property type="nucleotide sequence ID" value="NZ_JTDW01000002.1"/>
</dbReference>
<dbReference type="PANTHER" id="PTHR10963">
    <property type="entry name" value="GLYCOSYL HYDROLASE-RELATED"/>
    <property type="match status" value="1"/>
</dbReference>
<dbReference type="CDD" id="cd08023">
    <property type="entry name" value="GH16_laminarinase_like"/>
    <property type="match status" value="1"/>
</dbReference>
<dbReference type="Gene3D" id="2.60.120.200">
    <property type="match status" value="1"/>
</dbReference>
<dbReference type="EMBL" id="JTDW01000002">
    <property type="protein sequence ID" value="KJD36721.1"/>
    <property type="molecule type" value="Genomic_DNA"/>
</dbReference>
<organism evidence="3 4">
    <name type="scientific">Neotamlana sedimentorum</name>
    <dbReference type="NCBI Taxonomy" id="1435349"/>
    <lineage>
        <taxon>Bacteria</taxon>
        <taxon>Pseudomonadati</taxon>
        <taxon>Bacteroidota</taxon>
        <taxon>Flavobacteriia</taxon>
        <taxon>Flavobacteriales</taxon>
        <taxon>Flavobacteriaceae</taxon>
        <taxon>Neotamlana</taxon>
    </lineage>
</organism>
<accession>A0A0D7WC55</accession>
<keyword evidence="4" id="KW-1185">Reference proteome</keyword>
<evidence type="ECO:0000259" key="2">
    <source>
        <dbReference type="PROSITE" id="PS51762"/>
    </source>
</evidence>
<name>A0A0D7WC55_9FLAO</name>
<protein>
    <submittedName>
        <fullName evidence="3">Laminarinase</fullName>
    </submittedName>
</protein>
<dbReference type="OrthoDB" id="9809583at2"/>
<dbReference type="SUPFAM" id="SSF49899">
    <property type="entry name" value="Concanavalin A-like lectins/glucanases"/>
    <property type="match status" value="1"/>
</dbReference>
<evidence type="ECO:0000313" key="4">
    <source>
        <dbReference type="Proteomes" id="UP000032578"/>
    </source>
</evidence>
<evidence type="ECO:0000256" key="1">
    <source>
        <dbReference type="ARBA" id="ARBA00006865"/>
    </source>
</evidence>
<evidence type="ECO:0000313" key="3">
    <source>
        <dbReference type="EMBL" id="KJD36721.1"/>
    </source>
</evidence>
<feature type="domain" description="GH16" evidence="2">
    <location>
        <begin position="14"/>
        <end position="257"/>
    </location>
</feature>